<dbReference type="PROSITE" id="PS50887">
    <property type="entry name" value="GGDEF"/>
    <property type="match status" value="1"/>
</dbReference>
<proteinExistence type="predicted"/>
<feature type="region of interest" description="Disordered" evidence="3">
    <location>
        <begin position="689"/>
        <end position="740"/>
    </location>
</feature>
<dbReference type="Pfam" id="PF00563">
    <property type="entry name" value="EAL"/>
    <property type="match status" value="1"/>
</dbReference>
<dbReference type="SUPFAM" id="SSF55785">
    <property type="entry name" value="PYP-like sensor domain (PAS domain)"/>
    <property type="match status" value="1"/>
</dbReference>
<protein>
    <submittedName>
        <fullName evidence="11">Diguanylate cyclase (GGDEF)-like protein/PAS domain S-box-containing protein</fullName>
    </submittedName>
</protein>
<dbReference type="GO" id="GO:0007165">
    <property type="term" value="P:signal transduction"/>
    <property type="evidence" value="ECO:0007669"/>
    <property type="project" value="InterPro"/>
</dbReference>
<organism evidence="11 12">
    <name type="scientific">Modestobacter marinus</name>
    <dbReference type="NCBI Taxonomy" id="477641"/>
    <lineage>
        <taxon>Bacteria</taxon>
        <taxon>Bacillati</taxon>
        <taxon>Actinomycetota</taxon>
        <taxon>Actinomycetes</taxon>
        <taxon>Geodermatophilales</taxon>
        <taxon>Geodermatophilaceae</taxon>
        <taxon>Modestobacter</taxon>
    </lineage>
</organism>
<name>A0A846LSI4_9ACTN</name>
<dbReference type="NCBIfam" id="TIGR00229">
    <property type="entry name" value="sensory_box"/>
    <property type="match status" value="1"/>
</dbReference>
<dbReference type="SMART" id="SM00267">
    <property type="entry name" value="GGDEF"/>
    <property type="match status" value="1"/>
</dbReference>
<feature type="compositionally biased region" description="Basic and acidic residues" evidence="3">
    <location>
        <begin position="689"/>
        <end position="702"/>
    </location>
</feature>
<reference evidence="13" key="2">
    <citation type="journal article" date="2019" name="Int. J. Syst. Evol. Microbiol.">
        <title>The Global Catalogue of Microorganisms (GCM) 10K type strain sequencing project: providing services to taxonomists for standard genome sequencing and annotation.</title>
        <authorList>
            <consortium name="The Broad Institute Genomics Platform"/>
            <consortium name="The Broad Institute Genome Sequencing Center for Infectious Disease"/>
            <person name="Wu L."/>
            <person name="Ma J."/>
        </authorList>
    </citation>
    <scope>NUCLEOTIDE SEQUENCE [LARGE SCALE GENOMIC DNA]</scope>
    <source>
        <strain evidence="13">CGMCC 4.5581</strain>
    </source>
</reference>
<dbReference type="InterPro" id="IPR013656">
    <property type="entry name" value="PAS_4"/>
</dbReference>
<dbReference type="GO" id="GO:0016020">
    <property type="term" value="C:membrane"/>
    <property type="evidence" value="ECO:0007669"/>
    <property type="project" value="InterPro"/>
</dbReference>
<evidence type="ECO:0000259" key="8">
    <source>
        <dbReference type="PROSITE" id="PS50885"/>
    </source>
</evidence>
<dbReference type="PROSITE" id="PS50883">
    <property type="entry name" value="EAL"/>
    <property type="match status" value="1"/>
</dbReference>
<evidence type="ECO:0000256" key="2">
    <source>
        <dbReference type="ARBA" id="ARBA00022989"/>
    </source>
</evidence>
<dbReference type="InterPro" id="IPR043128">
    <property type="entry name" value="Rev_trsase/Diguanyl_cyclase"/>
</dbReference>
<keyword evidence="2 4" id="KW-1133">Transmembrane helix</keyword>
<evidence type="ECO:0000256" key="3">
    <source>
        <dbReference type="SAM" id="MobiDB-lite"/>
    </source>
</evidence>
<feature type="domain" description="PAS" evidence="5">
    <location>
        <begin position="144"/>
        <end position="214"/>
    </location>
</feature>
<dbReference type="Gene3D" id="3.20.20.450">
    <property type="entry name" value="EAL domain"/>
    <property type="match status" value="1"/>
</dbReference>
<dbReference type="Proteomes" id="UP000648663">
    <property type="component" value="Unassembled WGS sequence"/>
</dbReference>
<dbReference type="Pfam" id="PF00990">
    <property type="entry name" value="GGDEF"/>
    <property type="match status" value="1"/>
</dbReference>
<dbReference type="InterPro" id="IPR001633">
    <property type="entry name" value="EAL_dom"/>
</dbReference>
<evidence type="ECO:0000313" key="10">
    <source>
        <dbReference type="EMBL" id="GGL83445.1"/>
    </source>
</evidence>
<keyword evidence="13" id="KW-1185">Reference proteome</keyword>
<feature type="transmembrane region" description="Helical" evidence="4">
    <location>
        <begin position="28"/>
        <end position="50"/>
    </location>
</feature>
<dbReference type="EMBL" id="BMMI01000012">
    <property type="protein sequence ID" value="GGL83445.1"/>
    <property type="molecule type" value="Genomic_DNA"/>
</dbReference>
<dbReference type="AlphaFoldDB" id="A0A846LSI4"/>
<dbReference type="InterPro" id="IPR029787">
    <property type="entry name" value="Nucleotide_cyclase"/>
</dbReference>
<dbReference type="InterPro" id="IPR003660">
    <property type="entry name" value="HAMP_dom"/>
</dbReference>
<evidence type="ECO:0000259" key="7">
    <source>
        <dbReference type="PROSITE" id="PS50883"/>
    </source>
</evidence>
<keyword evidence="1 4" id="KW-0812">Transmembrane</keyword>
<dbReference type="FunFam" id="3.20.20.450:FF:000001">
    <property type="entry name" value="Cyclic di-GMP phosphodiesterase yahA"/>
    <property type="match status" value="1"/>
</dbReference>
<evidence type="ECO:0000256" key="1">
    <source>
        <dbReference type="ARBA" id="ARBA00022692"/>
    </source>
</evidence>
<dbReference type="PROSITE" id="PS50885">
    <property type="entry name" value="HAMP"/>
    <property type="match status" value="1"/>
</dbReference>
<dbReference type="CDD" id="cd06225">
    <property type="entry name" value="HAMP"/>
    <property type="match status" value="1"/>
</dbReference>
<reference evidence="10" key="1">
    <citation type="journal article" date="2014" name="Int. J. Syst. Evol. Microbiol.">
        <title>Complete genome of a new Firmicutes species belonging to the dominant human colonic microbiota ('Ruminococcus bicirculans') reveals two chromosomes and a selective capacity to utilize plant glucans.</title>
        <authorList>
            <consortium name="NISC Comparative Sequencing Program"/>
            <person name="Wegmann U."/>
            <person name="Louis P."/>
            <person name="Goesmann A."/>
            <person name="Henrissat B."/>
            <person name="Duncan S.H."/>
            <person name="Flint H.J."/>
        </authorList>
    </citation>
    <scope>NUCLEOTIDE SEQUENCE</scope>
    <source>
        <strain evidence="10">CGMCC 4.5581</strain>
    </source>
</reference>
<gene>
    <name evidence="11" type="ORF">FB380_004828</name>
    <name evidence="10" type="ORF">GCM10011589_44890</name>
</gene>
<evidence type="ECO:0000256" key="4">
    <source>
        <dbReference type="SAM" id="Phobius"/>
    </source>
</evidence>
<dbReference type="SMART" id="SM00091">
    <property type="entry name" value="PAS"/>
    <property type="match status" value="1"/>
</dbReference>
<dbReference type="PROSITE" id="PS50113">
    <property type="entry name" value="PAC"/>
    <property type="match status" value="1"/>
</dbReference>
<dbReference type="CDD" id="cd01948">
    <property type="entry name" value="EAL"/>
    <property type="match status" value="1"/>
</dbReference>
<dbReference type="CDD" id="cd00130">
    <property type="entry name" value="PAS"/>
    <property type="match status" value="1"/>
</dbReference>
<dbReference type="PROSITE" id="PS50112">
    <property type="entry name" value="PAS"/>
    <property type="match status" value="1"/>
</dbReference>
<accession>A0A846LSI4</accession>
<dbReference type="InterPro" id="IPR052155">
    <property type="entry name" value="Biofilm_reg_signaling"/>
</dbReference>
<evidence type="ECO:0000259" key="5">
    <source>
        <dbReference type="PROSITE" id="PS50112"/>
    </source>
</evidence>
<dbReference type="SUPFAM" id="SSF55073">
    <property type="entry name" value="Nucleotide cyclase"/>
    <property type="match status" value="1"/>
</dbReference>
<dbReference type="CDD" id="cd01949">
    <property type="entry name" value="GGDEF"/>
    <property type="match status" value="1"/>
</dbReference>
<sequence length="740" mass="80458">MGTITQHTSTPPRWRGGVRLTPRVFWDLAVYTVGLGIAVGLVFPPFATGLGVPARFTERPSFQVACLVAGFLVGALSYALCRCVVGGRLAVLSAHLRSVAENISQASRTGNWSQSTSQRIRVDSDDQLGETARAFNSLLDALEAGEHFRSLVRNASDIITVVDPSGAITYQTPSVGWVLGYPPGALLGSDVHDLLHPDDAATFRTRLAGVIAGSTQTPCTGSRMRHRDGSWRWMETVASNLLDDSAVNGIVLTTRDVSDRKELEERLRTQAFYDPLTGLPNRALFMERLSAAEDLERDTGAPAAVLFLDLDNLKAVNDNLGHSGGDILLQVVAARVKACLRPEDTLARLAGDEFAVLLIGAHSSEQATRVADRILASLREPIMLTDQVVRAGVSLGIATSATCAVSGISLLRAADVAMYVAKTNGKGRCEVFRPSHHAAQLDRERLQADLHQALDRQQFVLHYQPIVDLASEHISGYEALLRWQHPERGLVPPVKFIALAEDSGLIVPIGRWALREATRQAAAWQTQHPGADLRVSVNVSVRQFQHPGLIEDITDALHHAGLDPRLLTLEITESLFVRDTEGTAGKLRQIRELGVRLALDDFGTGYSSLSYLRRFPIDILKIDKSFVSGVGVNAEDRAVIGAIVQLGQTLQLDLVAEGIETTTELTALQALGVQYGQGYHLGRPAATTAHEDLSDRHLERRQPGSRGRPLRPVSHHRLTYPTPEPEADHPIPEQPSDQAS</sequence>
<evidence type="ECO:0000259" key="6">
    <source>
        <dbReference type="PROSITE" id="PS50113"/>
    </source>
</evidence>
<dbReference type="InterPro" id="IPR035919">
    <property type="entry name" value="EAL_sf"/>
</dbReference>
<dbReference type="RefSeq" id="WP_166757857.1">
    <property type="nucleotide sequence ID" value="NZ_BAABJU010000034.1"/>
</dbReference>
<dbReference type="PANTHER" id="PTHR44757:SF2">
    <property type="entry name" value="BIOFILM ARCHITECTURE MAINTENANCE PROTEIN MBAA"/>
    <property type="match status" value="1"/>
</dbReference>
<keyword evidence="4" id="KW-0472">Membrane</keyword>
<dbReference type="Proteomes" id="UP000552836">
    <property type="component" value="Unassembled WGS sequence"/>
</dbReference>
<comment type="caution">
    <text evidence="11">The sequence shown here is derived from an EMBL/GenBank/DDBJ whole genome shotgun (WGS) entry which is preliminary data.</text>
</comment>
<dbReference type="InterPro" id="IPR000700">
    <property type="entry name" value="PAS-assoc_C"/>
</dbReference>
<dbReference type="NCBIfam" id="TIGR00254">
    <property type="entry name" value="GGDEF"/>
    <property type="match status" value="1"/>
</dbReference>
<evidence type="ECO:0000259" key="9">
    <source>
        <dbReference type="PROSITE" id="PS50887"/>
    </source>
</evidence>
<feature type="domain" description="PAC" evidence="6">
    <location>
        <begin position="218"/>
        <end position="269"/>
    </location>
</feature>
<feature type="domain" description="EAL" evidence="7">
    <location>
        <begin position="443"/>
        <end position="698"/>
    </location>
</feature>
<reference evidence="11 12" key="3">
    <citation type="submission" date="2020-02" db="EMBL/GenBank/DDBJ databases">
        <title>Sequencing the genomes of 1000 actinobacteria strains.</title>
        <authorList>
            <person name="Klenk H.-P."/>
        </authorList>
    </citation>
    <scope>NUCLEOTIDE SEQUENCE [LARGE SCALE GENOMIC DNA]</scope>
    <source>
        <strain evidence="11 12">DSM 45201</strain>
    </source>
</reference>
<dbReference type="EMBL" id="JAAMPA010000009">
    <property type="protein sequence ID" value="NIH70317.1"/>
    <property type="molecule type" value="Genomic_DNA"/>
</dbReference>
<dbReference type="InterPro" id="IPR000014">
    <property type="entry name" value="PAS"/>
</dbReference>
<dbReference type="SMART" id="SM00052">
    <property type="entry name" value="EAL"/>
    <property type="match status" value="1"/>
</dbReference>
<dbReference type="PANTHER" id="PTHR44757">
    <property type="entry name" value="DIGUANYLATE CYCLASE DGCP"/>
    <property type="match status" value="1"/>
</dbReference>
<reference evidence="10" key="4">
    <citation type="submission" date="2024-05" db="EMBL/GenBank/DDBJ databases">
        <authorList>
            <person name="Sun Q."/>
            <person name="Zhou Y."/>
        </authorList>
    </citation>
    <scope>NUCLEOTIDE SEQUENCE</scope>
    <source>
        <strain evidence="10">CGMCC 4.5581</strain>
    </source>
</reference>
<dbReference type="InterPro" id="IPR035965">
    <property type="entry name" value="PAS-like_dom_sf"/>
</dbReference>
<dbReference type="InterPro" id="IPR000160">
    <property type="entry name" value="GGDEF_dom"/>
</dbReference>
<feature type="domain" description="HAMP" evidence="8">
    <location>
        <begin position="117"/>
        <end position="147"/>
    </location>
</feature>
<feature type="domain" description="GGDEF" evidence="9">
    <location>
        <begin position="301"/>
        <end position="434"/>
    </location>
</feature>
<evidence type="ECO:0000313" key="12">
    <source>
        <dbReference type="Proteomes" id="UP000552836"/>
    </source>
</evidence>
<dbReference type="SUPFAM" id="SSF141868">
    <property type="entry name" value="EAL domain-like"/>
    <property type="match status" value="1"/>
</dbReference>
<feature type="transmembrane region" description="Helical" evidence="4">
    <location>
        <begin position="62"/>
        <end position="80"/>
    </location>
</feature>
<dbReference type="Gene3D" id="3.30.70.270">
    <property type="match status" value="1"/>
</dbReference>
<dbReference type="Gene3D" id="3.30.450.20">
    <property type="entry name" value="PAS domain"/>
    <property type="match status" value="1"/>
</dbReference>
<evidence type="ECO:0000313" key="11">
    <source>
        <dbReference type="EMBL" id="NIH70317.1"/>
    </source>
</evidence>
<evidence type="ECO:0000313" key="13">
    <source>
        <dbReference type="Proteomes" id="UP000648663"/>
    </source>
</evidence>
<dbReference type="Pfam" id="PF08448">
    <property type="entry name" value="PAS_4"/>
    <property type="match status" value="1"/>
</dbReference>